<feature type="domain" description="DUF1638" evidence="1">
    <location>
        <begin position="94"/>
        <end position="267"/>
    </location>
</feature>
<dbReference type="GeneID" id="14408098"/>
<dbReference type="HOGENOM" id="CLU_091961_0_0_2"/>
<accession>L0KV84</accession>
<protein>
    <recommendedName>
        <fullName evidence="1">DUF1638 domain-containing protein</fullName>
    </recommendedName>
</protein>
<name>L0KV84_METHD</name>
<dbReference type="InterPro" id="IPR012437">
    <property type="entry name" value="DUF1638"/>
</dbReference>
<evidence type="ECO:0000313" key="2">
    <source>
        <dbReference type="EMBL" id="AGB49051.1"/>
    </source>
</evidence>
<gene>
    <name evidence="2" type="ordered locus">Metho_0805</name>
</gene>
<reference evidence="3" key="1">
    <citation type="submission" date="2012-02" db="EMBL/GenBank/DDBJ databases">
        <title>Complete sequence of chromosome of Methanomethylovorans hollandica DSM 15978.</title>
        <authorList>
            <person name="Lucas S."/>
            <person name="Copeland A."/>
            <person name="Lapidus A."/>
            <person name="Glavina del Rio T."/>
            <person name="Dalin E."/>
            <person name="Tice H."/>
            <person name="Bruce D."/>
            <person name="Goodwin L."/>
            <person name="Pitluck S."/>
            <person name="Peters L."/>
            <person name="Mikhailova N."/>
            <person name="Held B."/>
            <person name="Kyrpides N."/>
            <person name="Mavromatis K."/>
            <person name="Ivanova N."/>
            <person name="Brettin T."/>
            <person name="Detter J.C."/>
            <person name="Han C."/>
            <person name="Larimer F."/>
            <person name="Land M."/>
            <person name="Hauser L."/>
            <person name="Markowitz V."/>
            <person name="Cheng J.-F."/>
            <person name="Hugenholtz P."/>
            <person name="Woyke T."/>
            <person name="Wu D."/>
            <person name="Spring S."/>
            <person name="Schroeder M."/>
            <person name="Brambilla E."/>
            <person name="Klenk H.-P."/>
            <person name="Eisen J.A."/>
        </authorList>
    </citation>
    <scope>NUCLEOTIDE SEQUENCE [LARGE SCALE GENOMIC DNA]</scope>
    <source>
        <strain evidence="3">DSM 15978 / NBRC 107637 / DMS1</strain>
    </source>
</reference>
<dbReference type="AlphaFoldDB" id="L0KV84"/>
<proteinExistence type="predicted"/>
<organism evidence="2 3">
    <name type="scientific">Methanomethylovorans hollandica (strain DSM 15978 / NBRC 107637 / DMS1)</name>
    <dbReference type="NCBI Taxonomy" id="867904"/>
    <lineage>
        <taxon>Archaea</taxon>
        <taxon>Methanobacteriati</taxon>
        <taxon>Methanobacteriota</taxon>
        <taxon>Stenosarchaea group</taxon>
        <taxon>Methanomicrobia</taxon>
        <taxon>Methanosarcinales</taxon>
        <taxon>Methanosarcinaceae</taxon>
        <taxon>Methanomethylovorans</taxon>
    </lineage>
</organism>
<dbReference type="Proteomes" id="UP000010866">
    <property type="component" value="Chromosome"/>
</dbReference>
<evidence type="ECO:0000259" key="1">
    <source>
        <dbReference type="Pfam" id="PF07796"/>
    </source>
</evidence>
<dbReference type="Pfam" id="PF07796">
    <property type="entry name" value="DUF1638"/>
    <property type="match status" value="1"/>
</dbReference>
<keyword evidence="3" id="KW-1185">Reference proteome</keyword>
<sequence>MPVMSIIACRILEDEIFHVISSENAFDYLFVTDTKEAHGLIRRLRKGDIPYTSVPSEKIADMIRQTKGSGKYDIIRRICKKKLTEEGLVVVVHILELRLHRDLTLLRRGVYTTLEEMSAYSDGILLFYGLCGNSLQNIEKDLSHILCPIYLLRDAQNNRVDDCISIALGGNRKYEEAFKACRGKGTLFFTPMWASNWKDMGAPGNKQEDMTTVHDSFKRHHISRIVKIERNMEYDPSFEQNMNKFAEIFGLEITSVPGTSEIVERCYSDAKNAIKGKYK</sequence>
<dbReference type="KEGG" id="mhz:Metho_0805"/>
<dbReference type="OrthoDB" id="53190at2157"/>
<dbReference type="EMBL" id="CP003362">
    <property type="protein sequence ID" value="AGB49051.1"/>
    <property type="molecule type" value="Genomic_DNA"/>
</dbReference>
<evidence type="ECO:0000313" key="3">
    <source>
        <dbReference type="Proteomes" id="UP000010866"/>
    </source>
</evidence>
<dbReference type="STRING" id="867904.Metho_0805"/>
<dbReference type="RefSeq" id="WP_015324218.1">
    <property type="nucleotide sequence ID" value="NC_019977.1"/>
</dbReference>